<dbReference type="Proteomes" id="UP000007519">
    <property type="component" value="Chromosome"/>
</dbReference>
<dbReference type="InterPro" id="IPR001537">
    <property type="entry name" value="SpoU_MeTrfase"/>
</dbReference>
<dbReference type="PANTHER" id="PTHR46429">
    <property type="entry name" value="23S RRNA (GUANOSINE-2'-O-)-METHYLTRANSFERASE RLMB"/>
    <property type="match status" value="1"/>
</dbReference>
<evidence type="ECO:0000313" key="5">
    <source>
        <dbReference type="Proteomes" id="UP000007519"/>
    </source>
</evidence>
<evidence type="ECO:0000313" key="4">
    <source>
        <dbReference type="EMBL" id="AFC25697.1"/>
    </source>
</evidence>
<keyword evidence="5" id="KW-1185">Reference proteome</keyword>
<dbReference type="InterPro" id="IPR029028">
    <property type="entry name" value="Alpha/beta_knot_MTases"/>
</dbReference>
<dbReference type="AlphaFoldDB" id="H6LAV4"/>
<evidence type="ECO:0000259" key="3">
    <source>
        <dbReference type="Pfam" id="PF00588"/>
    </source>
</evidence>
<accession>H6LAV4</accession>
<organism evidence="4 5">
    <name type="scientific">Saprospira grandis (strain Lewin)</name>
    <dbReference type="NCBI Taxonomy" id="984262"/>
    <lineage>
        <taxon>Bacteria</taxon>
        <taxon>Pseudomonadati</taxon>
        <taxon>Bacteroidota</taxon>
        <taxon>Saprospiria</taxon>
        <taxon>Saprospirales</taxon>
        <taxon>Saprospiraceae</taxon>
        <taxon>Saprospira</taxon>
    </lineage>
</organism>
<dbReference type="GO" id="GO:0008173">
    <property type="term" value="F:RNA methyltransferase activity"/>
    <property type="evidence" value="ECO:0007669"/>
    <property type="project" value="InterPro"/>
</dbReference>
<dbReference type="SUPFAM" id="SSF75217">
    <property type="entry name" value="alpha/beta knot"/>
    <property type="match status" value="1"/>
</dbReference>
<protein>
    <submittedName>
        <fullName evidence="4">SpoU rRNA methylase family protein</fullName>
    </submittedName>
</protein>
<evidence type="ECO:0000256" key="1">
    <source>
        <dbReference type="ARBA" id="ARBA00022603"/>
    </source>
</evidence>
<dbReference type="Pfam" id="PF00588">
    <property type="entry name" value="SpoU_methylase"/>
    <property type="match status" value="1"/>
</dbReference>
<dbReference type="eggNOG" id="COG0566">
    <property type="taxonomic scope" value="Bacteria"/>
</dbReference>
<dbReference type="GO" id="GO:0032259">
    <property type="term" value="P:methylation"/>
    <property type="evidence" value="ECO:0007669"/>
    <property type="project" value="UniProtKB-KW"/>
</dbReference>
<dbReference type="EMBL" id="CP002831">
    <property type="protein sequence ID" value="AFC25697.1"/>
    <property type="molecule type" value="Genomic_DNA"/>
</dbReference>
<dbReference type="InterPro" id="IPR029026">
    <property type="entry name" value="tRNA_m1G_MTases_N"/>
</dbReference>
<dbReference type="GO" id="GO:0003723">
    <property type="term" value="F:RNA binding"/>
    <property type="evidence" value="ECO:0007669"/>
    <property type="project" value="InterPro"/>
</dbReference>
<dbReference type="GO" id="GO:0006396">
    <property type="term" value="P:RNA processing"/>
    <property type="evidence" value="ECO:0007669"/>
    <property type="project" value="InterPro"/>
</dbReference>
<keyword evidence="2" id="KW-0808">Transferase</keyword>
<name>H6LAV4_SAPGL</name>
<gene>
    <name evidence="4" type="ordered locus">SGRA_2969</name>
</gene>
<dbReference type="GO" id="GO:0005829">
    <property type="term" value="C:cytosol"/>
    <property type="evidence" value="ECO:0007669"/>
    <property type="project" value="TreeGrafter"/>
</dbReference>
<dbReference type="HOGENOM" id="CLU_021322_4_3_10"/>
<dbReference type="PANTHER" id="PTHR46429:SF1">
    <property type="entry name" value="23S RRNA (GUANOSINE-2'-O-)-METHYLTRANSFERASE RLMB"/>
    <property type="match status" value="1"/>
</dbReference>
<reference evidence="4 5" key="1">
    <citation type="journal article" date="2012" name="Stand. Genomic Sci.">
        <title>Complete genome sequencing and analysis of Saprospira grandis str. Lewin, a predatory marine bacterium.</title>
        <authorList>
            <person name="Saw J.H."/>
            <person name="Yuryev A."/>
            <person name="Kanbe M."/>
            <person name="Hou S."/>
            <person name="Young A.G."/>
            <person name="Aizawa S."/>
            <person name="Alam M."/>
        </authorList>
    </citation>
    <scope>NUCLEOTIDE SEQUENCE [LARGE SCALE GENOMIC DNA]</scope>
    <source>
        <strain evidence="4 5">Lewin</strain>
    </source>
</reference>
<evidence type="ECO:0000256" key="2">
    <source>
        <dbReference type="ARBA" id="ARBA00022679"/>
    </source>
</evidence>
<dbReference type="STRING" id="984262.SGRA_2969"/>
<dbReference type="Gene3D" id="3.40.1280.10">
    <property type="match status" value="1"/>
</dbReference>
<sequence>MELKKKSMLELQRPSIEEYKQQPKMPLLLILDNLRSALNVGAAFRTADAFGIEGIFLTGISAQPPQREIMKSALGADRAVDWQYFEENKAAIAAAKAKGYKVYAVEQTFGSHSLEQFVWSAQEGIALIFGNEVKGVDAELLPLVDGAIEIPQFGSKHSLNVSVSMGVLLWEMRRQYLGR</sequence>
<feature type="domain" description="tRNA/rRNA methyltransferase SpoU type" evidence="3">
    <location>
        <begin position="27"/>
        <end position="170"/>
    </location>
</feature>
<dbReference type="InterPro" id="IPR004441">
    <property type="entry name" value="rRNA_MeTrfase_TrmH"/>
</dbReference>
<proteinExistence type="predicted"/>
<dbReference type="RefSeq" id="WP_015693299.1">
    <property type="nucleotide sequence ID" value="NC_016940.1"/>
</dbReference>
<dbReference type="KEGG" id="sgn:SGRA_2969"/>
<keyword evidence="1 4" id="KW-0489">Methyltransferase</keyword>